<dbReference type="EMBL" id="JBHUMY010000004">
    <property type="protein sequence ID" value="MFD2659462.1"/>
    <property type="molecule type" value="Genomic_DNA"/>
</dbReference>
<sequence>MTPEEQRRIFQKLKSLSNEKFWVQMNVLHSRAYAAAQRHYREAMFICLTPKQREAVEAKAKEIREQWDGMAIITTDKTDAALFYGIQEEDNTNEQPNN</sequence>
<gene>
    <name evidence="1" type="ORF">ACFSW5_04185</name>
</gene>
<keyword evidence="2" id="KW-1185">Reference proteome</keyword>
<evidence type="ECO:0000313" key="1">
    <source>
        <dbReference type="EMBL" id="MFD2659462.1"/>
    </source>
</evidence>
<protein>
    <submittedName>
        <fullName evidence="1">Uncharacterized protein</fullName>
    </submittedName>
</protein>
<proteinExistence type="predicted"/>
<comment type="caution">
    <text evidence="1">The sequence shown here is derived from an EMBL/GenBank/DDBJ whole genome shotgun (WGS) entry which is preliminary data.</text>
</comment>
<name>A0ABW5QT12_9BACL</name>
<organism evidence="1 2">
    <name type="scientific">Paenibacillus thailandensis</name>
    <dbReference type="NCBI Taxonomy" id="393250"/>
    <lineage>
        <taxon>Bacteria</taxon>
        <taxon>Bacillati</taxon>
        <taxon>Bacillota</taxon>
        <taxon>Bacilli</taxon>
        <taxon>Bacillales</taxon>
        <taxon>Paenibacillaceae</taxon>
        <taxon>Paenibacillus</taxon>
    </lineage>
</organism>
<reference evidence="2" key="1">
    <citation type="journal article" date="2019" name="Int. J. Syst. Evol. Microbiol.">
        <title>The Global Catalogue of Microorganisms (GCM) 10K type strain sequencing project: providing services to taxonomists for standard genome sequencing and annotation.</title>
        <authorList>
            <consortium name="The Broad Institute Genomics Platform"/>
            <consortium name="The Broad Institute Genome Sequencing Center for Infectious Disease"/>
            <person name="Wu L."/>
            <person name="Ma J."/>
        </authorList>
    </citation>
    <scope>NUCLEOTIDE SEQUENCE [LARGE SCALE GENOMIC DNA]</scope>
    <source>
        <strain evidence="2">TISTR 1827</strain>
    </source>
</reference>
<accession>A0ABW5QT12</accession>
<dbReference type="Proteomes" id="UP001597493">
    <property type="component" value="Unassembled WGS sequence"/>
</dbReference>
<dbReference type="RefSeq" id="WP_379270156.1">
    <property type="nucleotide sequence ID" value="NZ_JBHUGT010000020.1"/>
</dbReference>
<evidence type="ECO:0000313" key="2">
    <source>
        <dbReference type="Proteomes" id="UP001597493"/>
    </source>
</evidence>